<gene>
    <name evidence="3" type="ORF">APHMUC_1030</name>
    <name evidence="4" type="ORF">APHMUC_1395</name>
    <name evidence="2" type="ORF">APHMUC_1512</name>
</gene>
<evidence type="ECO:0000313" key="5">
    <source>
        <dbReference type="Proteomes" id="UP000033441"/>
    </source>
</evidence>
<dbReference type="PROSITE" id="PS51004">
    <property type="entry name" value="SEMA"/>
    <property type="match status" value="1"/>
</dbReference>
<comment type="caution">
    <text evidence="2">The sequence shown here is derived from an EMBL/GenBank/DDBJ whole genome shotgun (WGS) entry which is preliminary data.</text>
</comment>
<protein>
    <recommendedName>
        <fullName evidence="1">Sema domain-containing protein</fullName>
    </recommendedName>
</protein>
<proteinExistence type="predicted"/>
<dbReference type="Proteomes" id="UP000033441">
    <property type="component" value="Unassembled WGS sequence"/>
</dbReference>
<feature type="domain" description="Sema" evidence="1">
    <location>
        <begin position="1"/>
        <end position="43"/>
    </location>
</feature>
<organism evidence="2 5">
    <name type="scientific">Anaplasma phagocytophilum str. ApMUC09</name>
    <dbReference type="NCBI Taxonomy" id="1359152"/>
    <lineage>
        <taxon>Bacteria</taxon>
        <taxon>Pseudomonadati</taxon>
        <taxon>Pseudomonadota</taxon>
        <taxon>Alphaproteobacteria</taxon>
        <taxon>Rickettsiales</taxon>
        <taxon>Anaplasmataceae</taxon>
        <taxon>Anaplasma</taxon>
        <taxon>phagocytophilum group</taxon>
    </lineage>
</organism>
<evidence type="ECO:0000259" key="1">
    <source>
        <dbReference type="PROSITE" id="PS51004"/>
    </source>
</evidence>
<name>A0A0F3N8M5_ANAPH</name>
<sequence length="43" mass="5076">MLKARFIAQAFGILRDLYVMHILILYRVFESNFRTLRGDGLCN</sequence>
<evidence type="ECO:0000313" key="4">
    <source>
        <dbReference type="EMBL" id="KJV65041.1"/>
    </source>
</evidence>
<dbReference type="EMBL" id="LANV01000001">
    <property type="protein sequence ID" value="KJV64438.1"/>
    <property type="molecule type" value="Genomic_DNA"/>
</dbReference>
<dbReference type="PATRIC" id="fig|1359152.3.peg.1081"/>
<dbReference type="AlphaFoldDB" id="A0A0F3N8M5"/>
<dbReference type="InterPro" id="IPR001627">
    <property type="entry name" value="Semap_dom"/>
</dbReference>
<dbReference type="EMBL" id="LANV01000001">
    <property type="protein sequence ID" value="KJV64965.1"/>
    <property type="molecule type" value="Genomic_DNA"/>
</dbReference>
<evidence type="ECO:0000313" key="3">
    <source>
        <dbReference type="EMBL" id="KJV64965.1"/>
    </source>
</evidence>
<accession>A0A0F3N8M5</accession>
<dbReference type="EMBL" id="LANV01000001">
    <property type="protein sequence ID" value="KJV65041.1"/>
    <property type="molecule type" value="Genomic_DNA"/>
</dbReference>
<evidence type="ECO:0000313" key="2">
    <source>
        <dbReference type="EMBL" id="KJV64438.1"/>
    </source>
</evidence>
<reference evidence="2 5" key="1">
    <citation type="submission" date="2015-02" db="EMBL/GenBank/DDBJ databases">
        <title>Genome Sequencing of Rickettsiales.</title>
        <authorList>
            <person name="Daugherty S.C."/>
            <person name="Su Q."/>
            <person name="Abolude K."/>
            <person name="Beier-Sexton M."/>
            <person name="Carlyon J.A."/>
            <person name="Carter R."/>
            <person name="Day N.P."/>
            <person name="Dumler S.J."/>
            <person name="Dyachenko V."/>
            <person name="Godinez A."/>
            <person name="Kurtti T.J."/>
            <person name="Lichay M."/>
            <person name="Mullins K.E."/>
            <person name="Ott S."/>
            <person name="Pappas-Brown V."/>
            <person name="Paris D.H."/>
            <person name="Patel P."/>
            <person name="Richards A.L."/>
            <person name="Sadzewicz L."/>
            <person name="Sears K."/>
            <person name="Seidman D."/>
            <person name="Sengamalay N."/>
            <person name="Stenos J."/>
            <person name="Tallon L.J."/>
            <person name="Vincent G."/>
            <person name="Fraser C.M."/>
            <person name="Munderloh U."/>
            <person name="Dunning-Hotopp J.C."/>
        </authorList>
    </citation>
    <scope>NUCLEOTIDE SEQUENCE [LARGE SCALE GENOMIC DNA]</scope>
    <source>
        <strain evidence="2 5">ApMUC09</strain>
    </source>
</reference>